<keyword evidence="2" id="KW-0472">Membrane</keyword>
<feature type="compositionally biased region" description="Low complexity" evidence="1">
    <location>
        <begin position="37"/>
        <end position="52"/>
    </location>
</feature>
<keyword evidence="5" id="KW-1185">Reference proteome</keyword>
<evidence type="ECO:0000259" key="3">
    <source>
        <dbReference type="Pfam" id="PF11350"/>
    </source>
</evidence>
<protein>
    <recommendedName>
        <fullName evidence="3">DUF3152 domain-containing protein</fullName>
    </recommendedName>
</protein>
<organism evidence="4 5">
    <name type="scientific">Beutenbergia cavernae (strain ATCC BAA-8 / DSM 12333 / CCUG 43141 / JCM 11478 / NBRC 16432 / NCIMB 13614 / HKI 0122)</name>
    <dbReference type="NCBI Taxonomy" id="471853"/>
    <lineage>
        <taxon>Bacteria</taxon>
        <taxon>Bacillati</taxon>
        <taxon>Actinomycetota</taxon>
        <taxon>Actinomycetes</taxon>
        <taxon>Micrococcales</taxon>
        <taxon>Beutenbergiaceae</taxon>
        <taxon>Beutenbergia</taxon>
    </lineage>
</organism>
<sequence length="258" mass="26029">MRLRGWHGAVVLAVAVATAIALIAVGRHPGDPLPREAAPVATPSASPAPTVRVEPEPEPSPTPSPDPAAAADARAGVLGTDVAAAGDGTFVVADGEQPAPGAGRAVLVRVEVESGLPVDVDAFASFVMATLNDERGWPAVDDVSFARTTGEAEIRVVLATGATVDALCAPLPTVGVYSCGRNGHAALNAERFVLGTSPFVDAGGTVEGYREYLVNHEVGHLLGHQHEACPAPGAVAPVMVQQSIDVGGCVPNGWPAAG</sequence>
<accession>C5BZ33</accession>
<reference evidence="4 5" key="1">
    <citation type="journal article" date="2009" name="Stand. Genomic Sci.">
        <title>Complete genome sequence of Beutenbergia cavernae type strain (HKI 0122).</title>
        <authorList>
            <person name="Land M."/>
            <person name="Pukall R."/>
            <person name="Abt B."/>
            <person name="Goker M."/>
            <person name="Rohde M."/>
            <person name="Glavina Del Rio T."/>
            <person name="Tice H."/>
            <person name="Copeland A."/>
            <person name="Cheng J.F."/>
            <person name="Lucas S."/>
            <person name="Chen F."/>
            <person name="Nolan M."/>
            <person name="Bruce D."/>
            <person name="Goodwin L."/>
            <person name="Pitluck S."/>
            <person name="Ivanova N."/>
            <person name="Mavromatis K."/>
            <person name="Ovchinnikova G."/>
            <person name="Pati A."/>
            <person name="Chen A."/>
            <person name="Palaniappan K."/>
            <person name="Hauser L."/>
            <person name="Chang Y.J."/>
            <person name="Jefferies C.C."/>
            <person name="Saunders E."/>
            <person name="Brettin T."/>
            <person name="Detter J.C."/>
            <person name="Han C."/>
            <person name="Chain P."/>
            <person name="Bristow J."/>
            <person name="Eisen J.A."/>
            <person name="Markowitz V."/>
            <person name="Hugenholtz P."/>
            <person name="Kyrpides N.C."/>
            <person name="Klenk H.P."/>
            <person name="Lapidus A."/>
        </authorList>
    </citation>
    <scope>NUCLEOTIDE SEQUENCE [LARGE SCALE GENOMIC DNA]</scope>
    <source>
        <strain evidence="5">ATCC BAA-8 / DSM 12333 / NBRC 16432</strain>
    </source>
</reference>
<proteinExistence type="predicted"/>
<gene>
    <name evidence="4" type="ordered locus">Bcav_2903</name>
</gene>
<dbReference type="OrthoDB" id="9779865at2"/>
<dbReference type="STRING" id="471853.Bcav_2903"/>
<dbReference type="EMBL" id="CP001618">
    <property type="protein sequence ID" value="ACQ81148.1"/>
    <property type="molecule type" value="Genomic_DNA"/>
</dbReference>
<keyword evidence="2" id="KW-1133">Transmembrane helix</keyword>
<evidence type="ECO:0000313" key="5">
    <source>
        <dbReference type="Proteomes" id="UP000007962"/>
    </source>
</evidence>
<name>C5BZ33_BEUC1</name>
<dbReference type="SUPFAM" id="SSF55486">
    <property type="entry name" value="Metalloproteases ('zincins'), catalytic domain"/>
    <property type="match status" value="1"/>
</dbReference>
<dbReference type="eggNOG" id="COG5479">
    <property type="taxonomic scope" value="Bacteria"/>
</dbReference>
<dbReference type="HOGENOM" id="CLU_037318_1_0_11"/>
<evidence type="ECO:0000313" key="4">
    <source>
        <dbReference type="EMBL" id="ACQ81148.1"/>
    </source>
</evidence>
<feature type="transmembrane region" description="Helical" evidence="2">
    <location>
        <begin position="6"/>
        <end position="25"/>
    </location>
</feature>
<evidence type="ECO:0000256" key="2">
    <source>
        <dbReference type="SAM" id="Phobius"/>
    </source>
</evidence>
<dbReference type="Pfam" id="PF11350">
    <property type="entry name" value="DUF3152"/>
    <property type="match status" value="1"/>
</dbReference>
<evidence type="ECO:0000256" key="1">
    <source>
        <dbReference type="SAM" id="MobiDB-lite"/>
    </source>
</evidence>
<dbReference type="Proteomes" id="UP000007962">
    <property type="component" value="Chromosome"/>
</dbReference>
<feature type="region of interest" description="Disordered" evidence="1">
    <location>
        <begin position="34"/>
        <end position="73"/>
    </location>
</feature>
<dbReference type="RefSeq" id="WP_015883388.1">
    <property type="nucleotide sequence ID" value="NC_012669.1"/>
</dbReference>
<dbReference type="KEGG" id="bcv:Bcav_2903"/>
<dbReference type="InterPro" id="IPR022603">
    <property type="entry name" value="DUF3152"/>
</dbReference>
<keyword evidence="2" id="KW-0812">Transmembrane</keyword>
<feature type="domain" description="DUF3152" evidence="3">
    <location>
        <begin position="79"/>
        <end position="246"/>
    </location>
</feature>
<dbReference type="AlphaFoldDB" id="C5BZ33"/>